<gene>
    <name evidence="1" type="ORF">CRG98_049041</name>
</gene>
<name>A0A2I0HFW4_PUNGR</name>
<evidence type="ECO:0000313" key="1">
    <source>
        <dbReference type="EMBL" id="PKI26270.1"/>
    </source>
</evidence>
<evidence type="ECO:0000313" key="2">
    <source>
        <dbReference type="Proteomes" id="UP000233551"/>
    </source>
</evidence>
<dbReference type="EMBL" id="PGOL01033497">
    <property type="protein sequence ID" value="PKI26270.1"/>
    <property type="molecule type" value="Genomic_DNA"/>
</dbReference>
<reference evidence="1 2" key="1">
    <citation type="submission" date="2017-11" db="EMBL/GenBank/DDBJ databases">
        <title>De-novo sequencing of pomegranate (Punica granatum L.) genome.</title>
        <authorList>
            <person name="Akparov Z."/>
            <person name="Amiraslanov A."/>
            <person name="Hajiyeva S."/>
            <person name="Abbasov M."/>
            <person name="Kaur K."/>
            <person name="Hamwieh A."/>
            <person name="Solovyev V."/>
            <person name="Salamov A."/>
            <person name="Braich B."/>
            <person name="Kosarev P."/>
            <person name="Mahmoud A."/>
            <person name="Hajiyev E."/>
            <person name="Babayeva S."/>
            <person name="Izzatullayeva V."/>
            <person name="Mammadov A."/>
            <person name="Mammadov A."/>
            <person name="Sharifova S."/>
            <person name="Ojaghi J."/>
            <person name="Eynullazada K."/>
            <person name="Bayramov B."/>
            <person name="Abdulazimova A."/>
            <person name="Shahmuradov I."/>
        </authorList>
    </citation>
    <scope>NUCLEOTIDE SEQUENCE [LARGE SCALE GENOMIC DNA]</scope>
    <source>
        <strain evidence="2">cv. AG2017</strain>
        <tissue evidence="1">Leaf</tissue>
    </source>
</reference>
<dbReference type="AlphaFoldDB" id="A0A2I0HFW4"/>
<comment type="caution">
    <text evidence="1">The sequence shown here is derived from an EMBL/GenBank/DDBJ whole genome shotgun (WGS) entry which is preliminary data.</text>
</comment>
<proteinExistence type="predicted"/>
<keyword evidence="2" id="KW-1185">Reference proteome</keyword>
<protein>
    <submittedName>
        <fullName evidence="1">Uncharacterized protein</fullName>
    </submittedName>
</protein>
<accession>A0A2I0HFW4</accession>
<dbReference type="Proteomes" id="UP000233551">
    <property type="component" value="Unassembled WGS sequence"/>
</dbReference>
<organism evidence="1 2">
    <name type="scientific">Punica granatum</name>
    <name type="common">Pomegranate</name>
    <dbReference type="NCBI Taxonomy" id="22663"/>
    <lineage>
        <taxon>Eukaryota</taxon>
        <taxon>Viridiplantae</taxon>
        <taxon>Streptophyta</taxon>
        <taxon>Embryophyta</taxon>
        <taxon>Tracheophyta</taxon>
        <taxon>Spermatophyta</taxon>
        <taxon>Magnoliopsida</taxon>
        <taxon>eudicotyledons</taxon>
        <taxon>Gunneridae</taxon>
        <taxon>Pentapetalae</taxon>
        <taxon>rosids</taxon>
        <taxon>malvids</taxon>
        <taxon>Myrtales</taxon>
        <taxon>Lythraceae</taxon>
        <taxon>Punica</taxon>
    </lineage>
</organism>
<sequence length="69" mass="7302">MGRGSTALSRSKSTRTGGDSVFALPVTRLLRLAEASTFTASLHAMERSIGASRFSRSPTSFLGLHTSSE</sequence>
<feature type="non-terminal residue" evidence="1">
    <location>
        <position position="69"/>
    </location>
</feature>